<sequence>MGLIKELVLLPVAPLRFTVWVGDKLAEEVDRQHNSPAATVRELEEIEQARARGELDAEEAAQRESEALDRQLSGPGADEEGADRG</sequence>
<feature type="compositionally biased region" description="Basic and acidic residues" evidence="1">
    <location>
        <begin position="41"/>
        <end position="69"/>
    </location>
</feature>
<keyword evidence="3" id="KW-1185">Reference proteome</keyword>
<name>A0A840IDY7_9ACTN</name>
<dbReference type="AlphaFoldDB" id="A0A840IDY7"/>
<evidence type="ECO:0000313" key="2">
    <source>
        <dbReference type="EMBL" id="MBB4662238.1"/>
    </source>
</evidence>
<dbReference type="Pfam" id="PF05120">
    <property type="entry name" value="GvpG"/>
    <property type="match status" value="1"/>
</dbReference>
<reference evidence="2 3" key="1">
    <citation type="submission" date="2020-08" db="EMBL/GenBank/DDBJ databases">
        <title>Genomic Encyclopedia of Archaeal and Bacterial Type Strains, Phase II (KMG-II): from individual species to whole genera.</title>
        <authorList>
            <person name="Goeker M."/>
        </authorList>
    </citation>
    <scope>NUCLEOTIDE SEQUENCE [LARGE SCALE GENOMIC DNA]</scope>
    <source>
        <strain evidence="2 3">DSM 23288</strain>
    </source>
</reference>
<dbReference type="Proteomes" id="UP000585272">
    <property type="component" value="Unassembled WGS sequence"/>
</dbReference>
<dbReference type="GO" id="GO:0051301">
    <property type="term" value="P:cell division"/>
    <property type="evidence" value="ECO:0007669"/>
    <property type="project" value="UniProtKB-KW"/>
</dbReference>
<feature type="region of interest" description="Disordered" evidence="1">
    <location>
        <begin position="30"/>
        <end position="85"/>
    </location>
</feature>
<evidence type="ECO:0000256" key="1">
    <source>
        <dbReference type="SAM" id="MobiDB-lite"/>
    </source>
</evidence>
<keyword evidence="2" id="KW-0132">Cell division</keyword>
<keyword evidence="2" id="KW-0131">Cell cycle</keyword>
<proteinExistence type="predicted"/>
<dbReference type="InterPro" id="IPR007804">
    <property type="entry name" value="GvpG"/>
</dbReference>
<gene>
    <name evidence="2" type="ORF">BDZ31_001824</name>
</gene>
<accession>A0A840IDY7</accession>
<dbReference type="EMBL" id="JACHNU010000002">
    <property type="protein sequence ID" value="MBB4662238.1"/>
    <property type="molecule type" value="Genomic_DNA"/>
</dbReference>
<comment type="caution">
    <text evidence="2">The sequence shown here is derived from an EMBL/GenBank/DDBJ whole genome shotgun (WGS) entry which is preliminary data.</text>
</comment>
<protein>
    <submittedName>
        <fullName evidence="2">Cell division protein FtsB</fullName>
    </submittedName>
</protein>
<organism evidence="2 3">
    <name type="scientific">Conexibacter arvalis</name>
    <dbReference type="NCBI Taxonomy" id="912552"/>
    <lineage>
        <taxon>Bacteria</taxon>
        <taxon>Bacillati</taxon>
        <taxon>Actinomycetota</taxon>
        <taxon>Thermoleophilia</taxon>
        <taxon>Solirubrobacterales</taxon>
        <taxon>Conexibacteraceae</taxon>
        <taxon>Conexibacter</taxon>
    </lineage>
</organism>
<dbReference type="RefSeq" id="WP_183341283.1">
    <property type="nucleotide sequence ID" value="NZ_JACHNU010000002.1"/>
</dbReference>
<evidence type="ECO:0000313" key="3">
    <source>
        <dbReference type="Proteomes" id="UP000585272"/>
    </source>
</evidence>